<accession>A0A2P2NTS4</accession>
<dbReference type="EMBL" id="GGEC01065444">
    <property type="protein sequence ID" value="MBX45928.1"/>
    <property type="molecule type" value="Transcribed_RNA"/>
</dbReference>
<name>A0A2P2NTS4_RHIMU</name>
<proteinExistence type="predicted"/>
<sequence length="26" mass="3251">MFSKLRMQIMETLMQVHFKVAHYPFH</sequence>
<dbReference type="AlphaFoldDB" id="A0A2P2NTS4"/>
<reference evidence="1" key="1">
    <citation type="submission" date="2018-02" db="EMBL/GenBank/DDBJ databases">
        <title>Rhizophora mucronata_Transcriptome.</title>
        <authorList>
            <person name="Meera S.P."/>
            <person name="Sreeshan A."/>
            <person name="Augustine A."/>
        </authorList>
    </citation>
    <scope>NUCLEOTIDE SEQUENCE</scope>
    <source>
        <tissue evidence="1">Leaf</tissue>
    </source>
</reference>
<protein>
    <submittedName>
        <fullName evidence="1">Uncharacterized protein</fullName>
    </submittedName>
</protein>
<evidence type="ECO:0000313" key="1">
    <source>
        <dbReference type="EMBL" id="MBX45928.1"/>
    </source>
</evidence>
<organism evidence="1">
    <name type="scientific">Rhizophora mucronata</name>
    <name type="common">Asiatic mangrove</name>
    <dbReference type="NCBI Taxonomy" id="61149"/>
    <lineage>
        <taxon>Eukaryota</taxon>
        <taxon>Viridiplantae</taxon>
        <taxon>Streptophyta</taxon>
        <taxon>Embryophyta</taxon>
        <taxon>Tracheophyta</taxon>
        <taxon>Spermatophyta</taxon>
        <taxon>Magnoliopsida</taxon>
        <taxon>eudicotyledons</taxon>
        <taxon>Gunneridae</taxon>
        <taxon>Pentapetalae</taxon>
        <taxon>rosids</taxon>
        <taxon>fabids</taxon>
        <taxon>Malpighiales</taxon>
        <taxon>Rhizophoraceae</taxon>
        <taxon>Rhizophora</taxon>
    </lineage>
</organism>